<evidence type="ECO:0000256" key="5">
    <source>
        <dbReference type="PROSITE-ProRule" id="PRU01240"/>
    </source>
</evidence>
<evidence type="ECO:0000256" key="1">
    <source>
        <dbReference type="ARBA" id="ARBA00011073"/>
    </source>
</evidence>
<dbReference type="PANTHER" id="PTHR43806:SF11">
    <property type="entry name" value="CEREVISIN-RELATED"/>
    <property type="match status" value="1"/>
</dbReference>
<evidence type="ECO:0000256" key="7">
    <source>
        <dbReference type="SAM" id="Phobius"/>
    </source>
</evidence>
<dbReference type="SUPFAM" id="SSF52743">
    <property type="entry name" value="Subtilisin-like"/>
    <property type="match status" value="1"/>
</dbReference>
<reference evidence="9 10" key="1">
    <citation type="submission" date="2021-01" db="EMBL/GenBank/DDBJ databases">
        <title>Whole genome shotgun sequence of Actinoplanes deccanensis NBRC 13994.</title>
        <authorList>
            <person name="Komaki H."/>
            <person name="Tamura T."/>
        </authorList>
    </citation>
    <scope>NUCLEOTIDE SEQUENCE [LARGE SCALE GENOMIC DNA]</scope>
    <source>
        <strain evidence="9 10">NBRC 13994</strain>
    </source>
</reference>
<comment type="similarity">
    <text evidence="1 5">Belongs to the peptidase S8 family.</text>
</comment>
<evidence type="ECO:0000259" key="8">
    <source>
        <dbReference type="Pfam" id="PF00082"/>
    </source>
</evidence>
<dbReference type="InterPro" id="IPR000209">
    <property type="entry name" value="Peptidase_S8/S53_dom"/>
</dbReference>
<dbReference type="PROSITE" id="PS51892">
    <property type="entry name" value="SUBTILASE"/>
    <property type="match status" value="1"/>
</dbReference>
<keyword evidence="7" id="KW-1133">Transmembrane helix</keyword>
<dbReference type="Proteomes" id="UP000609879">
    <property type="component" value="Unassembled WGS sequence"/>
</dbReference>
<dbReference type="EMBL" id="BOMI01000100">
    <property type="protein sequence ID" value="GID76414.1"/>
    <property type="molecule type" value="Genomic_DNA"/>
</dbReference>
<gene>
    <name evidence="9" type="ORF">Ade02nite_50550</name>
</gene>
<feature type="domain" description="Peptidase S8/S53" evidence="8">
    <location>
        <begin position="76"/>
        <end position="315"/>
    </location>
</feature>
<proteinExistence type="inferred from homology"/>
<keyword evidence="3 5" id="KW-0378">Hydrolase</keyword>
<dbReference type="Pfam" id="PF00082">
    <property type="entry name" value="Peptidase_S8"/>
    <property type="match status" value="1"/>
</dbReference>
<evidence type="ECO:0000313" key="10">
    <source>
        <dbReference type="Proteomes" id="UP000609879"/>
    </source>
</evidence>
<organism evidence="9 10">
    <name type="scientific">Paractinoplanes deccanensis</name>
    <dbReference type="NCBI Taxonomy" id="113561"/>
    <lineage>
        <taxon>Bacteria</taxon>
        <taxon>Bacillati</taxon>
        <taxon>Actinomycetota</taxon>
        <taxon>Actinomycetes</taxon>
        <taxon>Micromonosporales</taxon>
        <taxon>Micromonosporaceae</taxon>
        <taxon>Paractinoplanes</taxon>
    </lineage>
</organism>
<sequence>MWSGRRPLRFVVDGARADRRAMSGPAWAGRLGAASAAIILLLLVTGVPARADGWRERQWYFAPMKLAQAQRLANGGAGVTVAVLDTGIDGRHQDLRGAVVAGRYTPRDEPAGNTTSGPHGTAMATLIAGRGHGDGDGLLGVAPRSKVMPIRPVMDHTLVVEGIEWAIQRGAKVINMSFELDSDGTLEKAVAKAAAADVVLVAAAGNENSGVSAPARYPGVIAVGSVGRDNKVAGFSNHGPELDVVAYGMGIPVARPGNSYAVTNGTSVSSAIVAGAVALVRARYPDMSAAEVVDRILDTAIDRGPAGRDDRYGAGQLDVLAALTAKRTAETASPAPARVTDVPVGAPAAAASTSDGRLPPLLIVAVGSLMLIVALVLLVMLRVRRNS</sequence>
<feature type="active site" description="Charge relay system" evidence="5">
    <location>
        <position position="119"/>
    </location>
</feature>
<protein>
    <submittedName>
        <fullName evidence="9">Type VII secretion-associated serine protease</fullName>
    </submittedName>
</protein>
<keyword evidence="7" id="KW-0812">Transmembrane</keyword>
<dbReference type="Gene3D" id="3.40.50.200">
    <property type="entry name" value="Peptidase S8/S53 domain"/>
    <property type="match status" value="1"/>
</dbReference>
<dbReference type="GO" id="GO:0006508">
    <property type="term" value="P:proteolysis"/>
    <property type="evidence" value="ECO:0007669"/>
    <property type="project" value="UniProtKB-KW"/>
</dbReference>
<dbReference type="PROSITE" id="PS00136">
    <property type="entry name" value="SUBTILASE_ASP"/>
    <property type="match status" value="1"/>
</dbReference>
<evidence type="ECO:0000256" key="2">
    <source>
        <dbReference type="ARBA" id="ARBA00022670"/>
    </source>
</evidence>
<dbReference type="InterPro" id="IPR050131">
    <property type="entry name" value="Peptidase_S8_subtilisin-like"/>
</dbReference>
<keyword evidence="10" id="KW-1185">Reference proteome</keyword>
<name>A0ABQ3Y8T4_9ACTN</name>
<evidence type="ECO:0000256" key="6">
    <source>
        <dbReference type="SAM" id="MobiDB-lite"/>
    </source>
</evidence>
<dbReference type="InterPro" id="IPR036852">
    <property type="entry name" value="Peptidase_S8/S53_dom_sf"/>
</dbReference>
<feature type="active site" description="Charge relay system" evidence="5">
    <location>
        <position position="85"/>
    </location>
</feature>
<feature type="region of interest" description="Disordered" evidence="6">
    <location>
        <begin position="103"/>
        <end position="122"/>
    </location>
</feature>
<accession>A0ABQ3Y8T4</accession>
<keyword evidence="2 5" id="KW-0645">Protease</keyword>
<feature type="active site" description="Charge relay system" evidence="5">
    <location>
        <position position="267"/>
    </location>
</feature>
<keyword evidence="4 5" id="KW-0720">Serine protease</keyword>
<feature type="transmembrane region" description="Helical" evidence="7">
    <location>
        <begin position="361"/>
        <end position="381"/>
    </location>
</feature>
<evidence type="ECO:0000256" key="3">
    <source>
        <dbReference type="ARBA" id="ARBA00022801"/>
    </source>
</evidence>
<evidence type="ECO:0000256" key="4">
    <source>
        <dbReference type="ARBA" id="ARBA00022825"/>
    </source>
</evidence>
<dbReference type="InterPro" id="IPR023827">
    <property type="entry name" value="Peptidase_S8_Asp-AS"/>
</dbReference>
<dbReference type="InterPro" id="IPR015500">
    <property type="entry name" value="Peptidase_S8_subtilisin-rel"/>
</dbReference>
<keyword evidence="7" id="KW-0472">Membrane</keyword>
<evidence type="ECO:0000313" key="9">
    <source>
        <dbReference type="EMBL" id="GID76414.1"/>
    </source>
</evidence>
<dbReference type="GO" id="GO:0008233">
    <property type="term" value="F:peptidase activity"/>
    <property type="evidence" value="ECO:0007669"/>
    <property type="project" value="UniProtKB-KW"/>
</dbReference>
<dbReference type="PRINTS" id="PR00723">
    <property type="entry name" value="SUBTILISIN"/>
</dbReference>
<comment type="caution">
    <text evidence="9">The sequence shown here is derived from an EMBL/GenBank/DDBJ whole genome shotgun (WGS) entry which is preliminary data.</text>
</comment>
<dbReference type="PANTHER" id="PTHR43806">
    <property type="entry name" value="PEPTIDASE S8"/>
    <property type="match status" value="1"/>
</dbReference>